<gene>
    <name evidence="2" type="ORF">PSNMU_V1.4_AUG-EV-PASAV3_0053840</name>
</gene>
<protein>
    <submittedName>
        <fullName evidence="2">Uncharacterized protein</fullName>
    </submittedName>
</protein>
<dbReference type="EMBL" id="CAACVS010000174">
    <property type="protein sequence ID" value="VEU38563.1"/>
    <property type="molecule type" value="Genomic_DNA"/>
</dbReference>
<evidence type="ECO:0000256" key="1">
    <source>
        <dbReference type="SAM" id="MobiDB-lite"/>
    </source>
</evidence>
<evidence type="ECO:0000313" key="3">
    <source>
        <dbReference type="Proteomes" id="UP000291116"/>
    </source>
</evidence>
<name>A0A448Z932_9STRA</name>
<organism evidence="2 3">
    <name type="scientific">Pseudo-nitzschia multistriata</name>
    <dbReference type="NCBI Taxonomy" id="183589"/>
    <lineage>
        <taxon>Eukaryota</taxon>
        <taxon>Sar</taxon>
        <taxon>Stramenopiles</taxon>
        <taxon>Ochrophyta</taxon>
        <taxon>Bacillariophyta</taxon>
        <taxon>Bacillariophyceae</taxon>
        <taxon>Bacillariophycidae</taxon>
        <taxon>Bacillariales</taxon>
        <taxon>Bacillariaceae</taxon>
        <taxon>Pseudo-nitzschia</taxon>
    </lineage>
</organism>
<evidence type="ECO:0000313" key="2">
    <source>
        <dbReference type="EMBL" id="VEU38563.1"/>
    </source>
</evidence>
<proteinExistence type="predicted"/>
<dbReference type="AlphaFoldDB" id="A0A448Z932"/>
<feature type="compositionally biased region" description="Basic residues" evidence="1">
    <location>
        <begin position="56"/>
        <end position="68"/>
    </location>
</feature>
<feature type="region of interest" description="Disordered" evidence="1">
    <location>
        <begin position="127"/>
        <end position="157"/>
    </location>
</feature>
<feature type="compositionally biased region" description="Polar residues" evidence="1">
    <location>
        <begin position="140"/>
        <end position="149"/>
    </location>
</feature>
<accession>A0A448Z932</accession>
<reference evidence="2 3" key="1">
    <citation type="submission" date="2019-01" db="EMBL/GenBank/DDBJ databases">
        <authorList>
            <person name="Ferrante I. M."/>
        </authorList>
    </citation>
    <scope>NUCLEOTIDE SEQUENCE [LARGE SCALE GENOMIC DNA]</scope>
    <source>
        <strain evidence="2 3">B856</strain>
    </source>
</reference>
<keyword evidence="3" id="KW-1185">Reference proteome</keyword>
<sequence length="553" mass="59569">MQASMHDSKASRLLRSGAVFAAALLAAATATAMACAIACWNKDRMSLHGGHPFTTHPHHPQHHRPHPHPHPDPGPATPDPSRGRNGLPIDYVPEIRPTEYTLADDTIVYSFGGGTKKISSLYWSGQGGGKDGDIDRNRNSNKNNESIGHSESDLDSIEDLERVDPDARVIDLPWELTEELLSFCEGTGLMDLFRWAVSADYDDEYDDDEHEYESDALEPGGKESGLFHGAPYASVPPTKWAIRRANFGTDPSAVDLHWVDGIDEATFEETVSVLARGGFDAVLEAIATDFVPRGGGYAMAGLGFLVVSRSVASEVHADNPGGNSGLFNLLVPLVVPPPPLGAEFHLGSEASKKVAPLGLDPGVGLLLGSDTLHGTPDCDYRRQGGNGRGSTKSNGKRHTNAGYGMRVFASIYITDVREDNVGLVAGDGTALFPIPGQEGWLLAQRSRFSGGPGSFARDLGREPFHPTDADPQECPLLASRGWCEPGSEHHSRVVATPVEGRPLVVADLSGGDSPWEVRLACPKSCGVYLDDDTDYFDRFAVAREDYYREAFFA</sequence>
<feature type="region of interest" description="Disordered" evidence="1">
    <location>
        <begin position="50"/>
        <end position="90"/>
    </location>
</feature>
<dbReference type="Proteomes" id="UP000291116">
    <property type="component" value="Unassembled WGS sequence"/>
</dbReference>
<feature type="region of interest" description="Disordered" evidence="1">
    <location>
        <begin position="376"/>
        <end position="399"/>
    </location>
</feature>